<dbReference type="Pfam" id="PF13894">
    <property type="entry name" value="zf-C2H2_4"/>
    <property type="match status" value="1"/>
</dbReference>
<dbReference type="OMA" id="ANNTCEQ"/>
<feature type="region of interest" description="Disordered" evidence="2">
    <location>
        <begin position="85"/>
        <end position="143"/>
    </location>
</feature>
<keyword evidence="5" id="KW-1185">Reference proteome</keyword>
<dbReference type="PANTHER" id="PTHR46179:SF19">
    <property type="entry name" value="C2H2 FINGER DOMAIN TRANSCRIPTION FACTOR (EUROFUNG)-RELATED"/>
    <property type="match status" value="1"/>
</dbReference>
<accession>A0A0D8JUC9</accession>
<feature type="compositionally biased region" description="Low complexity" evidence="2">
    <location>
        <begin position="131"/>
        <end position="142"/>
    </location>
</feature>
<dbReference type="SMART" id="SM00355">
    <property type="entry name" value="ZnF_C2H2"/>
    <property type="match status" value="3"/>
</dbReference>
<dbReference type="AlphaFoldDB" id="A0A0D8JUC9"/>
<dbReference type="VEuPathDB" id="FungiDB:CIMG_13170"/>
<dbReference type="InterPro" id="IPR036236">
    <property type="entry name" value="Znf_C2H2_sf"/>
</dbReference>
<dbReference type="PROSITE" id="PS50157">
    <property type="entry name" value="ZINC_FINGER_C2H2_2"/>
    <property type="match status" value="2"/>
</dbReference>
<dbReference type="OrthoDB" id="7295497at2759"/>
<feature type="domain" description="C2H2-type" evidence="3">
    <location>
        <begin position="200"/>
        <end position="236"/>
    </location>
</feature>
<dbReference type="Proteomes" id="UP000001261">
    <property type="component" value="Unassembled WGS sequence"/>
</dbReference>
<reference evidence="5" key="1">
    <citation type="journal article" date="2009" name="Genome Res.">
        <title>Comparative genomic analyses of the human fungal pathogens Coccidioides and their relatives.</title>
        <authorList>
            <person name="Sharpton T.J."/>
            <person name="Stajich J.E."/>
            <person name="Rounsley S.D."/>
            <person name="Gardner M.J."/>
            <person name="Wortman J.R."/>
            <person name="Jordar V.S."/>
            <person name="Maiti R."/>
            <person name="Kodira C.D."/>
            <person name="Neafsey D.E."/>
            <person name="Zeng Q."/>
            <person name="Hung C.-Y."/>
            <person name="McMahan C."/>
            <person name="Muszewska A."/>
            <person name="Grynberg M."/>
            <person name="Mandel M.A."/>
            <person name="Kellner E.M."/>
            <person name="Barker B.M."/>
            <person name="Galgiani J.N."/>
            <person name="Orbach M.J."/>
            <person name="Kirkland T.N."/>
            <person name="Cole G.T."/>
            <person name="Henn M.R."/>
            <person name="Birren B.W."/>
            <person name="Taylor J.W."/>
        </authorList>
    </citation>
    <scope>NUCLEOTIDE SEQUENCE [LARGE SCALE GENOMIC DNA]</scope>
    <source>
        <strain evidence="5">RS</strain>
    </source>
</reference>
<dbReference type="PANTHER" id="PTHR46179">
    <property type="entry name" value="ZINC FINGER PROTEIN"/>
    <property type="match status" value="1"/>
</dbReference>
<keyword evidence="1" id="KW-0863">Zinc-finger</keyword>
<dbReference type="PROSITE" id="PS00028">
    <property type="entry name" value="ZINC_FINGER_C2H2_1"/>
    <property type="match status" value="2"/>
</dbReference>
<protein>
    <recommendedName>
        <fullName evidence="3">C2H2-type domain-containing protein</fullName>
    </recommendedName>
</protein>
<gene>
    <name evidence="4" type="ORF">CIMG_13170</name>
</gene>
<evidence type="ECO:0000256" key="2">
    <source>
        <dbReference type="SAM" id="MobiDB-lite"/>
    </source>
</evidence>
<reference evidence="5" key="2">
    <citation type="journal article" date="2010" name="Genome Res.">
        <title>Population genomic sequencing of Coccidioides fungi reveals recent hybridization and transposon control.</title>
        <authorList>
            <person name="Neafsey D.E."/>
            <person name="Barker B.M."/>
            <person name="Sharpton T.J."/>
            <person name="Stajich J.E."/>
            <person name="Park D.J."/>
            <person name="Whiston E."/>
            <person name="Hung C.-Y."/>
            <person name="McMahan C."/>
            <person name="White J."/>
            <person name="Sykes S."/>
            <person name="Heiman D."/>
            <person name="Young S."/>
            <person name="Zeng Q."/>
            <person name="Abouelleil A."/>
            <person name="Aftuck L."/>
            <person name="Bessette D."/>
            <person name="Brown A."/>
            <person name="FitzGerald M."/>
            <person name="Lui A."/>
            <person name="Macdonald J.P."/>
            <person name="Priest M."/>
            <person name="Orbach M.J."/>
            <person name="Galgiani J.N."/>
            <person name="Kirkland T.N."/>
            <person name="Cole G.T."/>
            <person name="Birren B.W."/>
            <person name="Henn M.R."/>
            <person name="Taylor J.W."/>
            <person name="Rounsley S.D."/>
        </authorList>
    </citation>
    <scope>GENOME REANNOTATION</scope>
    <source>
        <strain evidence="5">RS</strain>
    </source>
</reference>
<dbReference type="Pfam" id="PF00096">
    <property type="entry name" value="zf-C2H2"/>
    <property type="match status" value="1"/>
</dbReference>
<feature type="domain" description="C2H2-type" evidence="3">
    <location>
        <begin position="238"/>
        <end position="266"/>
    </location>
</feature>
<dbReference type="Gene3D" id="3.30.160.60">
    <property type="entry name" value="Classic Zinc Finger"/>
    <property type="match status" value="1"/>
</dbReference>
<organism evidence="4 5">
    <name type="scientific">Coccidioides immitis (strain RS)</name>
    <name type="common">Valley fever fungus</name>
    <dbReference type="NCBI Taxonomy" id="246410"/>
    <lineage>
        <taxon>Eukaryota</taxon>
        <taxon>Fungi</taxon>
        <taxon>Dikarya</taxon>
        <taxon>Ascomycota</taxon>
        <taxon>Pezizomycotina</taxon>
        <taxon>Eurotiomycetes</taxon>
        <taxon>Eurotiomycetidae</taxon>
        <taxon>Onygenales</taxon>
        <taxon>Onygenaceae</taxon>
        <taxon>Coccidioides</taxon>
    </lineage>
</organism>
<dbReference type="GO" id="GO:0006357">
    <property type="term" value="P:regulation of transcription by RNA polymerase II"/>
    <property type="evidence" value="ECO:0007669"/>
    <property type="project" value="TreeGrafter"/>
</dbReference>
<dbReference type="RefSeq" id="XP_004444971.1">
    <property type="nucleotide sequence ID" value="XM_004444914.1"/>
</dbReference>
<dbReference type="KEGG" id="cim:CIMG_13170"/>
<dbReference type="GO" id="GO:0005634">
    <property type="term" value="C:nucleus"/>
    <property type="evidence" value="ECO:0007669"/>
    <property type="project" value="TreeGrafter"/>
</dbReference>
<evidence type="ECO:0000313" key="5">
    <source>
        <dbReference type="Proteomes" id="UP000001261"/>
    </source>
</evidence>
<feature type="compositionally biased region" description="Polar residues" evidence="2">
    <location>
        <begin position="120"/>
        <end position="130"/>
    </location>
</feature>
<evidence type="ECO:0000259" key="3">
    <source>
        <dbReference type="PROSITE" id="PS50157"/>
    </source>
</evidence>
<dbReference type="SUPFAM" id="SSF57667">
    <property type="entry name" value="beta-beta-alpha zinc fingers"/>
    <property type="match status" value="1"/>
</dbReference>
<dbReference type="InterPro" id="IPR013087">
    <property type="entry name" value="Znf_C2H2_type"/>
</dbReference>
<dbReference type="GeneID" id="24164797"/>
<dbReference type="InParanoid" id="A0A0D8JUC9"/>
<dbReference type="EMBL" id="GG704913">
    <property type="protein sequence ID" value="KJF60719.1"/>
    <property type="molecule type" value="Genomic_DNA"/>
</dbReference>
<keyword evidence="1" id="KW-0479">Metal-binding</keyword>
<dbReference type="InterPro" id="IPR051061">
    <property type="entry name" value="Zinc_finger_trans_reg"/>
</dbReference>
<name>A0A0D8JUC9_COCIM</name>
<sequence length="285" mass="33118">MTHVAVQDACRRPTSPFQQNFLYTQAPFMHHSAHPQQPLPFLSTEELLQPGQWAEPETIWPRGFVECQEVPEQYELFPSRTLVPDQQQYGLEPPPACPQLPKENSNNHRPMRQTPEYSPLTDQTNSELLNPTSSSPTYQPSSDLISPLLNVFREPQDSPSNPNMYGCTYRKCTLRFETPTKLEEHKQLAHHQFTRKPHNYRCNDINLSTGKSCSRSFSRPYDLTRHKATVHDVCKQKAQCLLCGGTFSRDDALIRHMRMVHSEVNQPDKRQRSYRHMRTYKATRI</sequence>
<dbReference type="GO" id="GO:0008270">
    <property type="term" value="F:zinc ion binding"/>
    <property type="evidence" value="ECO:0007669"/>
    <property type="project" value="UniProtKB-KW"/>
</dbReference>
<proteinExistence type="predicted"/>
<evidence type="ECO:0000313" key="4">
    <source>
        <dbReference type="EMBL" id="KJF60719.1"/>
    </source>
</evidence>
<keyword evidence="1" id="KW-0862">Zinc</keyword>
<evidence type="ECO:0000256" key="1">
    <source>
        <dbReference type="PROSITE-ProRule" id="PRU00042"/>
    </source>
</evidence>
<dbReference type="STRING" id="246410.A0A0D8JUC9"/>